<evidence type="ECO:0000313" key="2">
    <source>
        <dbReference type="EMBL" id="CDI56554.1"/>
    </source>
</evidence>
<proteinExistence type="predicted"/>
<organism evidence="2">
    <name type="scientific">Melanopsichium pennsylvanicum 4</name>
    <dbReference type="NCBI Taxonomy" id="1398559"/>
    <lineage>
        <taxon>Eukaryota</taxon>
        <taxon>Fungi</taxon>
        <taxon>Dikarya</taxon>
        <taxon>Basidiomycota</taxon>
        <taxon>Ustilaginomycotina</taxon>
        <taxon>Ustilaginomycetes</taxon>
        <taxon>Ustilaginales</taxon>
        <taxon>Ustilaginaceae</taxon>
        <taxon>Melanopsichium</taxon>
    </lineage>
</organism>
<accession>A0A077RE22</accession>
<feature type="compositionally biased region" description="Basic and acidic residues" evidence="1">
    <location>
        <begin position="16"/>
        <end position="28"/>
    </location>
</feature>
<sequence length="40" mass="4805">MQQEQQPPRKMIKYVKRQDPMIGRRTEVQRLGPHNKVSQS</sequence>
<name>A0A077RE22_9BASI</name>
<evidence type="ECO:0000256" key="1">
    <source>
        <dbReference type="SAM" id="MobiDB-lite"/>
    </source>
</evidence>
<dbReference type="EMBL" id="HG529693">
    <property type="protein sequence ID" value="CDI56554.1"/>
    <property type="molecule type" value="Genomic_DNA"/>
</dbReference>
<dbReference type="AlphaFoldDB" id="A0A077RE22"/>
<feature type="region of interest" description="Disordered" evidence="1">
    <location>
        <begin position="1"/>
        <end position="40"/>
    </location>
</feature>
<protein>
    <submittedName>
        <fullName evidence="2">Uncharacterized protein</fullName>
    </submittedName>
</protein>
<reference evidence="2" key="1">
    <citation type="journal article" date="2014" name="Genome Biol. Evol.">
        <title>Gene Loss Rather Than Gene Gain Is Associated with a Host Jump from Monocots to Dicots in the Smut Fungus Melanopsichium pennsylvanicum.</title>
        <authorList>
            <person name="Sharma R."/>
            <person name="Mishra B."/>
            <person name="Runge F."/>
            <person name="Thines M."/>
        </authorList>
    </citation>
    <scope>NUCLEOTIDE SEQUENCE</scope>
    <source>
        <strain evidence="2">4</strain>
    </source>
</reference>